<proteinExistence type="inferred from homology"/>
<reference evidence="5" key="1">
    <citation type="submission" date="2025-08" db="UniProtKB">
        <authorList>
            <consortium name="RefSeq"/>
        </authorList>
    </citation>
    <scope>IDENTIFICATION</scope>
</reference>
<dbReference type="Pfam" id="PF04826">
    <property type="entry name" value="Arm_2"/>
    <property type="match status" value="1"/>
</dbReference>
<dbReference type="InParanoid" id="A0A2U3WXU1"/>
<feature type="domain" description="Armadillo repeat-containing" evidence="3">
    <location>
        <begin position="1150"/>
        <end position="1367"/>
    </location>
</feature>
<dbReference type="STRING" id="9708.A0A2U3WXU1"/>
<feature type="region of interest" description="Disordered" evidence="2">
    <location>
        <begin position="444"/>
        <end position="482"/>
    </location>
</feature>
<dbReference type="KEGG" id="oro:101376687"/>
<feature type="compositionally biased region" description="Basic and acidic residues" evidence="2">
    <location>
        <begin position="13"/>
        <end position="29"/>
    </location>
</feature>
<gene>
    <name evidence="5" type="primary">GPRASP1</name>
</gene>
<dbReference type="PANTHER" id="PTHR46414">
    <property type="entry name" value="PROTEIN BHLHB9-RELATED"/>
    <property type="match status" value="1"/>
</dbReference>
<dbReference type="OrthoDB" id="9664939at2759"/>
<dbReference type="GO" id="GO:0005634">
    <property type="term" value="C:nucleus"/>
    <property type="evidence" value="ECO:0007669"/>
    <property type="project" value="TreeGrafter"/>
</dbReference>
<evidence type="ECO:0000313" key="4">
    <source>
        <dbReference type="Proteomes" id="UP000245340"/>
    </source>
</evidence>
<dbReference type="Gene3D" id="1.25.10.10">
    <property type="entry name" value="Leucine-rich Repeat Variant"/>
    <property type="match status" value="1"/>
</dbReference>
<dbReference type="SUPFAM" id="SSF48371">
    <property type="entry name" value="ARM repeat"/>
    <property type="match status" value="1"/>
</dbReference>
<comment type="similarity">
    <text evidence="1">Belongs to the GPRASP family.</text>
</comment>
<feature type="region of interest" description="Disordered" evidence="2">
    <location>
        <begin position="1085"/>
        <end position="1107"/>
    </location>
</feature>
<evidence type="ECO:0000313" key="5">
    <source>
        <dbReference type="RefSeq" id="XP_004414414.1"/>
    </source>
</evidence>
<feature type="compositionally biased region" description="Polar residues" evidence="2">
    <location>
        <begin position="462"/>
        <end position="482"/>
    </location>
</feature>
<evidence type="ECO:0000256" key="1">
    <source>
        <dbReference type="ARBA" id="ARBA00011013"/>
    </source>
</evidence>
<organism evidence="4 5">
    <name type="scientific">Odobenus rosmarus divergens</name>
    <name type="common">Pacific walrus</name>
    <dbReference type="NCBI Taxonomy" id="9708"/>
    <lineage>
        <taxon>Eukaryota</taxon>
        <taxon>Metazoa</taxon>
        <taxon>Chordata</taxon>
        <taxon>Craniata</taxon>
        <taxon>Vertebrata</taxon>
        <taxon>Euteleostomi</taxon>
        <taxon>Mammalia</taxon>
        <taxon>Eutheria</taxon>
        <taxon>Laurasiatheria</taxon>
        <taxon>Carnivora</taxon>
        <taxon>Caniformia</taxon>
        <taxon>Pinnipedia</taxon>
        <taxon>Odobenidae</taxon>
        <taxon>Odobenus</taxon>
    </lineage>
</organism>
<dbReference type="InterPro" id="IPR006911">
    <property type="entry name" value="ARM-rpt_dom"/>
</dbReference>
<dbReference type="CTD" id="9737"/>
<name>A0A2U3WXU1_ODORO</name>
<dbReference type="InterPro" id="IPR043374">
    <property type="entry name" value="GASP1-3"/>
</dbReference>
<keyword evidence="4" id="KW-1185">Reference proteome</keyword>
<dbReference type="GO" id="GO:0005829">
    <property type="term" value="C:cytosol"/>
    <property type="evidence" value="ECO:0007669"/>
    <property type="project" value="TreeGrafter"/>
</dbReference>
<dbReference type="RefSeq" id="XP_004414414.1">
    <property type="nucleotide sequence ID" value="XM_004414357.2"/>
</dbReference>
<sequence>MTGAEIEPAAQAKPEKKAGEEVGGGAERENEILLVVRPKVRTQAQVMPGARPKSDAMVVGGARPKAEPMAVGVVHPKNEAKAIPGSRPTDKAHSWAQTEFDDKTMLKTEGVSQTNTIAWPLVSTESGSAAKSKILSMDRELISQDTEAFSGTRVKFQSGKQPLFGSEEKTNVGYWWCPRPTSKQEIPQKCDFRWVDRSSLSSWFWSGEEVSTKFHPRGRVKASARSRHIAREEAMSRPNINREFYILSSSGSEDESIKTSWLWAREKTNIWSRPKEETNNRSRFRSKKEVSESSSGSECEGNVKSWFWAREEAKSRSKPRARKGANVRARHRAKQEASIDFVSGSIDVVKKESWFWPGEKANNLSRPKSKKEARARIMAKEKVKTKAGVRAKQGAKSEEEFLIGNWFWATEESSVVGGASVKYSSQVEDESIVGSWFWTEEEASMRTDASSKSRPRTEEESIGNSVLGSGEKTSMETGAEATSKSVVAYDKEKVIAGSCFWASEETSLEAEEETIFGPWFWVSDEASAEADVRASCASRPRSEEEEVIGPWFWDRKEVNTEDEFGEDTSPEDEEEAIFGSWFWAGNQAQNDSGVKVSCDTMPGAEEEPIIGSWFWDGVEACVGTEVSNKSSLKDKEEVILSSWFGTTEEVSMKYGAGARCKFMTGDDEINNDSCFWDEDDPCMYTANGGSWKSRPEEEQDTVESSFWSRKYASPETIIGPWLWATEEVSIDDGTGEEAKPLVEEETMITSWFWKDETIREATDREESRPDAEEEDILGSWFWTREEDRLKTAAEAREEDRLAAEEEAIVGAWFWAREEIIRKEAGFYNKSSPEAEEEEATVGSWFWAEEEASLEAGASFESMPVTEEEEIIVGSWFWAEEEYSVETGPQAVEESRSSTEEEIIFGSWFCAAKEVSVEAEKSCASKPEDDEEIIVEPWFWSGEKDMNETGTVVTCESRPESEEGTVVGSWFGAKDEANNRTGYGTNCETRTVAEEDEAIVGSWFWAGDEAHFESSPRPVFRAIRGSECSFEQEPDASRRPQSWEEVTIQFKPGPWGRVGFPSPIPFRFPKEAASLFSEMFGGKPKHMELNSEGEEQESLLQPDQPEPEFPFQYDPSYRSVREIREHLRTRESAEPESWSCSCIQCELKIGSEEFEELLLLMDKIRDPFIHEISKIAMGMRSASQFTRDFIRDSGVVSLIETLLNYPSSRVRTSFLENMIRLAPPYPNLNMIQTYVCQVCEETLAYSLDSPEQLSGIRMVRHLTTTTDYHTLVAKYMSGFLSLLAMGNTKTRFHVLKMLMNLSENPVMTKELLSAEAVSEFMSLFSRKETNDNIQVVLAMFENIGNNIKKESVLFTDDDFSLESLISAFHEVEEFAKELQGKTDGQKGPEADREN</sequence>
<dbReference type="Proteomes" id="UP000245340">
    <property type="component" value="Unplaced"/>
</dbReference>
<keyword evidence="5" id="KW-0675">Receptor</keyword>
<dbReference type="GeneID" id="101376687"/>
<evidence type="ECO:0000256" key="2">
    <source>
        <dbReference type="SAM" id="MobiDB-lite"/>
    </source>
</evidence>
<evidence type="ECO:0000259" key="3">
    <source>
        <dbReference type="Pfam" id="PF04826"/>
    </source>
</evidence>
<accession>A0A2U3WXU1</accession>
<dbReference type="InterPro" id="IPR011989">
    <property type="entry name" value="ARM-like"/>
</dbReference>
<feature type="region of interest" description="Disordered" evidence="2">
    <location>
        <begin position="1"/>
        <end position="29"/>
    </location>
</feature>
<feature type="compositionally biased region" description="Basic and acidic residues" evidence="2">
    <location>
        <begin position="444"/>
        <end position="459"/>
    </location>
</feature>
<feature type="region of interest" description="Disordered" evidence="2">
    <location>
        <begin position="274"/>
        <end position="300"/>
    </location>
</feature>
<dbReference type="PANTHER" id="PTHR46414:SF3">
    <property type="entry name" value="G-PROTEIN COUPLED RECEPTOR-ASSOCIATED SORTING PROTEIN 1"/>
    <property type="match status" value="1"/>
</dbReference>
<feature type="compositionally biased region" description="Low complexity" evidence="2">
    <location>
        <begin position="1"/>
        <end position="12"/>
    </location>
</feature>
<protein>
    <submittedName>
        <fullName evidence="5">G-protein coupled receptor-associated sorting protein 1 isoform X1</fullName>
    </submittedName>
</protein>
<dbReference type="InterPro" id="IPR016024">
    <property type="entry name" value="ARM-type_fold"/>
</dbReference>